<organism evidence="2 3">
    <name type="scientific">Botrimarina hoheduenensis</name>
    <dbReference type="NCBI Taxonomy" id="2528000"/>
    <lineage>
        <taxon>Bacteria</taxon>
        <taxon>Pseudomonadati</taxon>
        <taxon>Planctomycetota</taxon>
        <taxon>Planctomycetia</taxon>
        <taxon>Pirellulales</taxon>
        <taxon>Lacipirellulaceae</taxon>
        <taxon>Botrimarina</taxon>
    </lineage>
</organism>
<accession>A0A5C5VYX5</accession>
<proteinExistence type="predicted"/>
<dbReference type="RefSeq" id="WP_146574050.1">
    <property type="nucleotide sequence ID" value="NZ_SJPH01000004.1"/>
</dbReference>
<dbReference type="AlphaFoldDB" id="A0A5C5VYX5"/>
<keyword evidence="1" id="KW-0812">Transmembrane</keyword>
<evidence type="ECO:0000313" key="2">
    <source>
        <dbReference type="EMBL" id="TWT43163.1"/>
    </source>
</evidence>
<dbReference type="Proteomes" id="UP000318995">
    <property type="component" value="Unassembled WGS sequence"/>
</dbReference>
<evidence type="ECO:0000313" key="3">
    <source>
        <dbReference type="Proteomes" id="UP000318995"/>
    </source>
</evidence>
<keyword evidence="3" id="KW-1185">Reference proteome</keyword>
<protein>
    <submittedName>
        <fullName evidence="2">Uncharacterized protein</fullName>
    </submittedName>
</protein>
<reference evidence="2 3" key="1">
    <citation type="submission" date="2019-02" db="EMBL/GenBank/DDBJ databases">
        <title>Deep-cultivation of Planctomycetes and their phenomic and genomic characterization uncovers novel biology.</title>
        <authorList>
            <person name="Wiegand S."/>
            <person name="Jogler M."/>
            <person name="Boedeker C."/>
            <person name="Pinto D."/>
            <person name="Vollmers J."/>
            <person name="Rivas-Marin E."/>
            <person name="Kohn T."/>
            <person name="Peeters S.H."/>
            <person name="Heuer A."/>
            <person name="Rast P."/>
            <person name="Oberbeckmann S."/>
            <person name="Bunk B."/>
            <person name="Jeske O."/>
            <person name="Meyerdierks A."/>
            <person name="Storesund J.E."/>
            <person name="Kallscheuer N."/>
            <person name="Luecker S."/>
            <person name="Lage O.M."/>
            <person name="Pohl T."/>
            <person name="Merkel B.J."/>
            <person name="Hornburger P."/>
            <person name="Mueller R.-W."/>
            <person name="Bruemmer F."/>
            <person name="Labrenz M."/>
            <person name="Spormann A.M."/>
            <person name="Op Den Camp H."/>
            <person name="Overmann J."/>
            <person name="Amann R."/>
            <person name="Jetten M.S.M."/>
            <person name="Mascher T."/>
            <person name="Medema M.H."/>
            <person name="Devos D.P."/>
            <person name="Kaster A.-K."/>
            <person name="Ovreas L."/>
            <person name="Rohde M."/>
            <person name="Galperin M.Y."/>
            <person name="Jogler C."/>
        </authorList>
    </citation>
    <scope>NUCLEOTIDE SEQUENCE [LARGE SCALE GENOMIC DNA]</scope>
    <source>
        <strain evidence="2 3">Pla111</strain>
    </source>
</reference>
<name>A0A5C5VYX5_9BACT</name>
<sequence length="76" mass="7499">MARTYGGVLGALAMATVLARGALAGAGPGGTIQQAIVAAVLLGLVGTVVGAIAERTVDESVRLQLEGQLAELDVEP</sequence>
<keyword evidence="1" id="KW-0472">Membrane</keyword>
<dbReference type="EMBL" id="SJPH01000004">
    <property type="protein sequence ID" value="TWT43163.1"/>
    <property type="molecule type" value="Genomic_DNA"/>
</dbReference>
<evidence type="ECO:0000256" key="1">
    <source>
        <dbReference type="SAM" id="Phobius"/>
    </source>
</evidence>
<gene>
    <name evidence="2" type="ORF">Pla111_21130</name>
</gene>
<feature type="transmembrane region" description="Helical" evidence="1">
    <location>
        <begin position="34"/>
        <end position="53"/>
    </location>
</feature>
<comment type="caution">
    <text evidence="2">The sequence shown here is derived from an EMBL/GenBank/DDBJ whole genome shotgun (WGS) entry which is preliminary data.</text>
</comment>
<keyword evidence="1" id="KW-1133">Transmembrane helix</keyword>